<evidence type="ECO:0000313" key="2">
    <source>
        <dbReference type="EMBL" id="KAK5089011.1"/>
    </source>
</evidence>
<feature type="region of interest" description="Disordered" evidence="1">
    <location>
        <begin position="67"/>
        <end position="92"/>
    </location>
</feature>
<keyword evidence="3" id="KW-1185">Reference proteome</keyword>
<sequence>MSGIDNHEEWQREDYRRLLTKPKNHKGLQDRVESRAERHTVAEKLVAMGLDGVEDVREKHQGFTIILTPPSCSKNSNKENERPHTEKSFDDL</sequence>
<feature type="compositionally biased region" description="Basic and acidic residues" evidence="1">
    <location>
        <begin position="76"/>
        <end position="92"/>
    </location>
</feature>
<comment type="caution">
    <text evidence="2">The sequence shown here is derived from an EMBL/GenBank/DDBJ whole genome shotgun (WGS) entry which is preliminary data.</text>
</comment>
<dbReference type="EMBL" id="JAVRRJ010000002">
    <property type="protein sequence ID" value="KAK5089011.1"/>
    <property type="molecule type" value="Genomic_DNA"/>
</dbReference>
<reference evidence="2 3" key="1">
    <citation type="submission" date="2023-08" db="EMBL/GenBank/DDBJ databases">
        <title>Black Yeasts Isolated from many extreme environments.</title>
        <authorList>
            <person name="Coleine C."/>
            <person name="Stajich J.E."/>
            <person name="Selbmann L."/>
        </authorList>
    </citation>
    <scope>NUCLEOTIDE SEQUENCE [LARGE SCALE GENOMIC DNA]</scope>
    <source>
        <strain evidence="2 3">CCFEE 5910</strain>
    </source>
</reference>
<evidence type="ECO:0000256" key="1">
    <source>
        <dbReference type="SAM" id="MobiDB-lite"/>
    </source>
</evidence>
<gene>
    <name evidence="2" type="ORF">LTR05_003235</name>
</gene>
<dbReference type="Proteomes" id="UP001309876">
    <property type="component" value="Unassembled WGS sequence"/>
</dbReference>
<proteinExistence type="predicted"/>
<dbReference type="AlphaFoldDB" id="A0AAN7YIS0"/>
<organism evidence="2 3">
    <name type="scientific">Lithohypha guttulata</name>
    <dbReference type="NCBI Taxonomy" id="1690604"/>
    <lineage>
        <taxon>Eukaryota</taxon>
        <taxon>Fungi</taxon>
        <taxon>Dikarya</taxon>
        <taxon>Ascomycota</taxon>
        <taxon>Pezizomycotina</taxon>
        <taxon>Eurotiomycetes</taxon>
        <taxon>Chaetothyriomycetidae</taxon>
        <taxon>Chaetothyriales</taxon>
        <taxon>Trichomeriaceae</taxon>
        <taxon>Lithohypha</taxon>
    </lineage>
</organism>
<name>A0AAN7YIS0_9EURO</name>
<protein>
    <submittedName>
        <fullName evidence="2">Uncharacterized protein</fullName>
    </submittedName>
</protein>
<accession>A0AAN7YIS0</accession>
<evidence type="ECO:0000313" key="3">
    <source>
        <dbReference type="Proteomes" id="UP001309876"/>
    </source>
</evidence>